<feature type="transmembrane region" description="Helical" evidence="1">
    <location>
        <begin position="230"/>
        <end position="249"/>
    </location>
</feature>
<reference evidence="2" key="1">
    <citation type="submission" date="2022-01" db="EMBL/GenBank/DDBJ databases">
        <title>Genome Sequence Resource for Two Populations of Ditylenchus destructor, the Migratory Endoparasitic Phytonematode.</title>
        <authorList>
            <person name="Zhang H."/>
            <person name="Lin R."/>
            <person name="Xie B."/>
        </authorList>
    </citation>
    <scope>NUCLEOTIDE SEQUENCE</scope>
    <source>
        <strain evidence="2">BazhouSP</strain>
    </source>
</reference>
<feature type="transmembrane region" description="Helical" evidence="1">
    <location>
        <begin position="255"/>
        <end position="276"/>
    </location>
</feature>
<dbReference type="AlphaFoldDB" id="A0AAD4R211"/>
<keyword evidence="1" id="KW-0812">Transmembrane</keyword>
<feature type="transmembrane region" description="Helical" evidence="1">
    <location>
        <begin position="140"/>
        <end position="160"/>
    </location>
</feature>
<sequence>MKSSNQIVSELEYTKYLNLGLSIASVMLHVTTIFFTFHLIYCSKFDKKSTKLDRISNSFFMFLVSRGFGAVLATPYFVYLIAYWSAKGVRNYEPYALLLFGIGSTIHTFLPTLSALLLTLDRCFALTFPMRYNSPIAKRLPWLTLACYTSWSIFVTFYVLREIPLEIEKVQNCQFSPCVFVKYRCLVPQYVKLGMAGSNVIGSCYLMFAMKRNSEKLKNDVVKFTVTMDILLDAIPIFANSIFISITGFSPSVYIGQLVNFLAFLNVTVCSLYYSWRLTRRSNGFWIKICRVDQVTPITSST</sequence>
<keyword evidence="3" id="KW-1185">Reference proteome</keyword>
<feature type="transmembrane region" description="Helical" evidence="1">
    <location>
        <begin position="20"/>
        <end position="42"/>
    </location>
</feature>
<feature type="transmembrane region" description="Helical" evidence="1">
    <location>
        <begin position="190"/>
        <end position="209"/>
    </location>
</feature>
<organism evidence="2 3">
    <name type="scientific">Ditylenchus destructor</name>
    <dbReference type="NCBI Taxonomy" id="166010"/>
    <lineage>
        <taxon>Eukaryota</taxon>
        <taxon>Metazoa</taxon>
        <taxon>Ecdysozoa</taxon>
        <taxon>Nematoda</taxon>
        <taxon>Chromadorea</taxon>
        <taxon>Rhabditida</taxon>
        <taxon>Tylenchina</taxon>
        <taxon>Tylenchomorpha</taxon>
        <taxon>Sphaerularioidea</taxon>
        <taxon>Anguinidae</taxon>
        <taxon>Anguininae</taxon>
        <taxon>Ditylenchus</taxon>
    </lineage>
</organism>
<gene>
    <name evidence="2" type="ORF">DdX_14329</name>
</gene>
<evidence type="ECO:0000313" key="3">
    <source>
        <dbReference type="Proteomes" id="UP001201812"/>
    </source>
</evidence>
<proteinExistence type="predicted"/>
<keyword evidence="1" id="KW-0472">Membrane</keyword>
<dbReference type="Proteomes" id="UP001201812">
    <property type="component" value="Unassembled WGS sequence"/>
</dbReference>
<name>A0AAD4R211_9BILA</name>
<keyword evidence="1" id="KW-1133">Transmembrane helix</keyword>
<dbReference type="EMBL" id="JAKKPZ010000069">
    <property type="protein sequence ID" value="KAI1704332.1"/>
    <property type="molecule type" value="Genomic_DNA"/>
</dbReference>
<accession>A0AAD4R211</accession>
<feature type="transmembrane region" description="Helical" evidence="1">
    <location>
        <begin position="63"/>
        <end position="84"/>
    </location>
</feature>
<feature type="transmembrane region" description="Helical" evidence="1">
    <location>
        <begin position="96"/>
        <end position="120"/>
    </location>
</feature>
<comment type="caution">
    <text evidence="2">The sequence shown here is derived from an EMBL/GenBank/DDBJ whole genome shotgun (WGS) entry which is preliminary data.</text>
</comment>
<evidence type="ECO:0000256" key="1">
    <source>
        <dbReference type="SAM" id="Phobius"/>
    </source>
</evidence>
<evidence type="ECO:0000313" key="2">
    <source>
        <dbReference type="EMBL" id="KAI1704332.1"/>
    </source>
</evidence>
<protein>
    <submittedName>
        <fullName evidence="2">Uncharacterized protein</fullName>
    </submittedName>
</protein>